<evidence type="ECO:0000313" key="3">
    <source>
        <dbReference type="Proteomes" id="UP000258707"/>
    </source>
</evidence>
<dbReference type="EMBL" id="CP024047">
    <property type="protein sequence ID" value="AXR79543.1"/>
    <property type="molecule type" value="Genomic_DNA"/>
</dbReference>
<feature type="region of interest" description="Disordered" evidence="1">
    <location>
        <begin position="1"/>
        <end position="51"/>
    </location>
</feature>
<sequence>MSDLDRRQPGAVRGDDPRRRPDGRPGSDGCRALTGTGTRGRPDCRDETGSPAALASALETLEARIDETPTKDLREAVGISSLSILSPERPIVKLRELEKSRTASPS</sequence>
<feature type="compositionally biased region" description="Basic and acidic residues" evidence="1">
    <location>
        <begin position="1"/>
        <end position="25"/>
    </location>
</feature>
<dbReference type="AlphaFoldDB" id="A0A346PJ48"/>
<dbReference type="GeneID" id="95973173"/>
<evidence type="ECO:0000256" key="1">
    <source>
        <dbReference type="SAM" id="MobiDB-lite"/>
    </source>
</evidence>
<proteinExistence type="predicted"/>
<organism evidence="2 3">
    <name type="scientific">Natrarchaeobaculum sulfurireducens</name>
    <dbReference type="NCBI Taxonomy" id="2044521"/>
    <lineage>
        <taxon>Archaea</taxon>
        <taxon>Methanobacteriati</taxon>
        <taxon>Methanobacteriota</taxon>
        <taxon>Stenosarchaea group</taxon>
        <taxon>Halobacteria</taxon>
        <taxon>Halobacteriales</taxon>
        <taxon>Natrialbaceae</taxon>
        <taxon>Natrarchaeobaculum</taxon>
    </lineage>
</organism>
<dbReference type="Proteomes" id="UP000258707">
    <property type="component" value="Chromosome"/>
</dbReference>
<gene>
    <name evidence="2" type="ORF">AArc1_3240</name>
</gene>
<accession>A0A346PJ48</accession>
<reference evidence="3" key="1">
    <citation type="submission" date="2017-10" db="EMBL/GenBank/DDBJ databases">
        <title>Phenotypic and genomic properties of facultatively anaerobic sulfur-reducing natronoarchaea from hypersaline soda lakes.</title>
        <authorList>
            <person name="Sorokin D.Y."/>
            <person name="Kublanov I.V."/>
            <person name="Roman P."/>
            <person name="Sinninghe Damste J.S."/>
            <person name="Golyshin P.N."/>
            <person name="Rojo D."/>
            <person name="Ciordia S."/>
            <person name="Mena Md.C."/>
            <person name="Ferrer M."/>
            <person name="Messina E."/>
            <person name="Smedile F."/>
            <person name="La Spada G."/>
            <person name="La Cono V."/>
            <person name="Yakimov M.M."/>
        </authorList>
    </citation>
    <scope>NUCLEOTIDE SEQUENCE [LARGE SCALE GENOMIC DNA]</scope>
    <source>
        <strain evidence="3">AArc1</strain>
    </source>
</reference>
<evidence type="ECO:0000313" key="2">
    <source>
        <dbReference type="EMBL" id="AXR79543.1"/>
    </source>
</evidence>
<dbReference type="KEGG" id="nan:AArc1_3240"/>
<protein>
    <submittedName>
        <fullName evidence="2">Uncharacterized protein</fullName>
    </submittedName>
</protein>
<name>A0A346PJ48_9EURY</name>
<dbReference type="RefSeq" id="WP_394341269.1">
    <property type="nucleotide sequence ID" value="NZ_CP024047.1"/>
</dbReference>